<keyword evidence="5 6" id="KW-0472">Membrane</keyword>
<dbReference type="Proteomes" id="UP001597520">
    <property type="component" value="Unassembled WGS sequence"/>
</dbReference>
<evidence type="ECO:0000313" key="8">
    <source>
        <dbReference type="EMBL" id="MFD2706633.1"/>
    </source>
</evidence>
<feature type="domain" description="RDD" evidence="7">
    <location>
        <begin position="6"/>
        <end position="129"/>
    </location>
</feature>
<proteinExistence type="predicted"/>
<evidence type="ECO:0000256" key="5">
    <source>
        <dbReference type="ARBA" id="ARBA00023136"/>
    </source>
</evidence>
<dbReference type="PANTHER" id="PTHR36115">
    <property type="entry name" value="PROLINE-RICH ANTIGEN HOMOLOG-RELATED"/>
    <property type="match status" value="1"/>
</dbReference>
<comment type="caution">
    <text evidence="8">The sequence shown here is derived from an EMBL/GenBank/DDBJ whole genome shotgun (WGS) entry which is preliminary data.</text>
</comment>
<evidence type="ECO:0000256" key="3">
    <source>
        <dbReference type="ARBA" id="ARBA00022692"/>
    </source>
</evidence>
<evidence type="ECO:0000256" key="1">
    <source>
        <dbReference type="ARBA" id="ARBA00004651"/>
    </source>
</evidence>
<keyword evidence="2" id="KW-1003">Cell membrane</keyword>
<dbReference type="EMBL" id="JBHUML010000005">
    <property type="protein sequence ID" value="MFD2706633.1"/>
    <property type="molecule type" value="Genomic_DNA"/>
</dbReference>
<organism evidence="8 9">
    <name type="scientific">Salibacterium lacus</name>
    <dbReference type="NCBI Taxonomy" id="1898109"/>
    <lineage>
        <taxon>Bacteria</taxon>
        <taxon>Bacillati</taxon>
        <taxon>Bacillota</taxon>
        <taxon>Bacilli</taxon>
        <taxon>Bacillales</taxon>
        <taxon>Bacillaceae</taxon>
    </lineage>
</organism>
<evidence type="ECO:0000313" key="9">
    <source>
        <dbReference type="Proteomes" id="UP001597520"/>
    </source>
</evidence>
<accession>A0ABW5T526</accession>
<comment type="subcellular location">
    <subcellularLocation>
        <location evidence="1">Cell membrane</location>
        <topology evidence="1">Multi-pass membrane protein</topology>
    </subcellularLocation>
</comment>
<evidence type="ECO:0000259" key="7">
    <source>
        <dbReference type="Pfam" id="PF06271"/>
    </source>
</evidence>
<sequence>MDMDERAGFWIRLGAILLDSLILGAVFSMMTWLIYGEFYREAWNITDLFSLLYLVLVPVFWHGYVIGKWLVGIRIVKDSGEDVTLITMVMREIVAWLIYVFTIGIGLIVSAFMVGLREDRKAIHDFIAGTYVTKTPARIRKEAEQSQPPADMIR</sequence>
<keyword evidence="4 6" id="KW-1133">Transmembrane helix</keyword>
<keyword evidence="9" id="KW-1185">Reference proteome</keyword>
<gene>
    <name evidence="8" type="ORF">ACFSUB_14295</name>
</gene>
<evidence type="ECO:0000256" key="4">
    <source>
        <dbReference type="ARBA" id="ARBA00022989"/>
    </source>
</evidence>
<feature type="transmembrane region" description="Helical" evidence="6">
    <location>
        <begin position="12"/>
        <end position="35"/>
    </location>
</feature>
<protein>
    <submittedName>
        <fullName evidence="8">RDD family protein</fullName>
    </submittedName>
</protein>
<evidence type="ECO:0000256" key="6">
    <source>
        <dbReference type="SAM" id="Phobius"/>
    </source>
</evidence>
<feature type="transmembrane region" description="Helical" evidence="6">
    <location>
        <begin position="93"/>
        <end position="116"/>
    </location>
</feature>
<dbReference type="InterPro" id="IPR010432">
    <property type="entry name" value="RDD"/>
</dbReference>
<name>A0ABW5T526_9BACI</name>
<dbReference type="InterPro" id="IPR051791">
    <property type="entry name" value="Pra-immunoreactive"/>
</dbReference>
<reference evidence="9" key="1">
    <citation type="journal article" date="2019" name="Int. J. Syst. Evol. Microbiol.">
        <title>The Global Catalogue of Microorganisms (GCM) 10K type strain sequencing project: providing services to taxonomists for standard genome sequencing and annotation.</title>
        <authorList>
            <consortium name="The Broad Institute Genomics Platform"/>
            <consortium name="The Broad Institute Genome Sequencing Center for Infectious Disease"/>
            <person name="Wu L."/>
            <person name="Ma J."/>
        </authorList>
    </citation>
    <scope>NUCLEOTIDE SEQUENCE [LARGE SCALE GENOMIC DNA]</scope>
    <source>
        <strain evidence="9">KCTC 33792</strain>
    </source>
</reference>
<evidence type="ECO:0000256" key="2">
    <source>
        <dbReference type="ARBA" id="ARBA00022475"/>
    </source>
</evidence>
<keyword evidence="3 6" id="KW-0812">Transmembrane</keyword>
<dbReference type="PANTHER" id="PTHR36115:SF9">
    <property type="entry name" value="LMO1584 PROTEIN"/>
    <property type="match status" value="1"/>
</dbReference>
<dbReference type="Pfam" id="PF06271">
    <property type="entry name" value="RDD"/>
    <property type="match status" value="1"/>
</dbReference>
<dbReference type="RefSeq" id="WP_380714256.1">
    <property type="nucleotide sequence ID" value="NZ_JBHUML010000005.1"/>
</dbReference>
<feature type="transmembrane region" description="Helical" evidence="6">
    <location>
        <begin position="42"/>
        <end position="61"/>
    </location>
</feature>